<evidence type="ECO:0000313" key="2">
    <source>
        <dbReference type="Proteomes" id="UP000062255"/>
    </source>
</evidence>
<dbReference type="Proteomes" id="UP000062255">
    <property type="component" value="Chromosome"/>
</dbReference>
<sequence length="87" mass="8838">MSTSTAAATAFPVLEMQAGTAGLAVVAHLDRATLGAHTGFAGVTNIVTMHTLSATDSSRVRIASRTVMVNLPSPSTNSPAHLSVCCQ</sequence>
<reference evidence="1 2" key="1">
    <citation type="submission" date="2015-07" db="EMBL/GenBank/DDBJ databases">
        <title>Complete genome sequence of Mycobacterium goodii X7B, a facultative thermophilic biodesulfurizing bacterium.</title>
        <authorList>
            <person name="Yu B."/>
            <person name="Li F."/>
            <person name="Xu P."/>
        </authorList>
    </citation>
    <scope>NUCLEOTIDE SEQUENCE [LARGE SCALE GENOMIC DNA]</scope>
    <source>
        <strain evidence="1 2">X7B</strain>
    </source>
</reference>
<dbReference type="AlphaFoldDB" id="A0A0K0XBC8"/>
<dbReference type="EMBL" id="CP012150">
    <property type="protein sequence ID" value="AKS34724.1"/>
    <property type="molecule type" value="Genomic_DNA"/>
</dbReference>
<name>A0A0K0XBC8_MYCGD</name>
<dbReference type="KEGG" id="mgo:AFA91_25705"/>
<organism evidence="1 2">
    <name type="scientific">Mycolicibacterium goodii</name>
    <name type="common">Mycobacterium goodii</name>
    <dbReference type="NCBI Taxonomy" id="134601"/>
    <lineage>
        <taxon>Bacteria</taxon>
        <taxon>Bacillati</taxon>
        <taxon>Actinomycetota</taxon>
        <taxon>Actinomycetes</taxon>
        <taxon>Mycobacteriales</taxon>
        <taxon>Mycobacteriaceae</taxon>
        <taxon>Mycolicibacterium</taxon>
    </lineage>
</organism>
<dbReference type="PATRIC" id="fig|134601.6.peg.5307"/>
<evidence type="ECO:0000313" key="1">
    <source>
        <dbReference type="EMBL" id="AKS34724.1"/>
    </source>
</evidence>
<gene>
    <name evidence="1" type="ORF">AFA91_25705</name>
</gene>
<protein>
    <submittedName>
        <fullName evidence="1">Uncharacterized protein</fullName>
    </submittedName>
</protein>
<proteinExistence type="predicted"/>
<accession>A0A0K0XBC8</accession>